<dbReference type="VEuPathDB" id="TriTrypDB:TCDM_04229"/>
<feature type="transmembrane region" description="Helical" evidence="1">
    <location>
        <begin position="7"/>
        <end position="26"/>
    </location>
</feature>
<evidence type="ECO:0000313" key="3">
    <source>
        <dbReference type="Proteomes" id="UP000017861"/>
    </source>
</evidence>
<reference evidence="2 3" key="1">
    <citation type="journal article" date="2014" name="Genome Announc.">
        <title>Trypanosoma cruzi Clone Dm28c Draft Genome Sequence.</title>
        <authorList>
            <person name="Grisard E.C."/>
            <person name="Teixeira S.M."/>
            <person name="de Almeida L.G."/>
            <person name="Stoco P.H."/>
            <person name="Gerber A.L."/>
            <person name="Talavera-Lopez C."/>
            <person name="Lima O.C."/>
            <person name="Andersson B."/>
            <person name="de Vasconcelos A.T."/>
        </authorList>
    </citation>
    <scope>NUCLEOTIDE SEQUENCE [LARGE SCALE GENOMIC DNA]</scope>
    <source>
        <strain evidence="2 3">Dm28c</strain>
    </source>
</reference>
<name>V5BLW7_TRYCR</name>
<evidence type="ECO:0000313" key="2">
    <source>
        <dbReference type="EMBL" id="ESS67142.1"/>
    </source>
</evidence>
<evidence type="ECO:0000256" key="1">
    <source>
        <dbReference type="SAM" id="Phobius"/>
    </source>
</evidence>
<keyword evidence="1" id="KW-1133">Transmembrane helix</keyword>
<dbReference type="AlphaFoldDB" id="V5BLW7"/>
<gene>
    <name evidence="2" type="ORF">TCDM_04229</name>
</gene>
<keyword evidence="1" id="KW-0812">Transmembrane</keyword>
<accession>V5BLW7</accession>
<sequence length="83" mass="9767">MDFFFHFFFVCLLAIFLYIWVCVVPILPSCEVSAAIFFFSCICVRVPAWRNMIEKYIGVYLFSLCVCFFFFGCVCVLLLFCSF</sequence>
<keyword evidence="1" id="KW-0472">Membrane</keyword>
<proteinExistence type="predicted"/>
<organism evidence="2 3">
    <name type="scientific">Trypanosoma cruzi Dm28c</name>
    <dbReference type="NCBI Taxonomy" id="1416333"/>
    <lineage>
        <taxon>Eukaryota</taxon>
        <taxon>Discoba</taxon>
        <taxon>Euglenozoa</taxon>
        <taxon>Kinetoplastea</taxon>
        <taxon>Metakinetoplastina</taxon>
        <taxon>Trypanosomatida</taxon>
        <taxon>Trypanosomatidae</taxon>
        <taxon>Trypanosoma</taxon>
        <taxon>Schizotrypanum</taxon>
    </lineage>
</organism>
<dbReference type="Proteomes" id="UP000017861">
    <property type="component" value="Unassembled WGS sequence"/>
</dbReference>
<feature type="transmembrane region" description="Helical" evidence="1">
    <location>
        <begin position="32"/>
        <end position="48"/>
    </location>
</feature>
<comment type="caution">
    <text evidence="2">The sequence shown here is derived from an EMBL/GenBank/DDBJ whole genome shotgun (WGS) entry which is preliminary data.</text>
</comment>
<protein>
    <submittedName>
        <fullName evidence="2">Uncharacterized protein</fullName>
    </submittedName>
</protein>
<dbReference type="EMBL" id="AYLP01000035">
    <property type="protein sequence ID" value="ESS67142.1"/>
    <property type="molecule type" value="Genomic_DNA"/>
</dbReference>
<feature type="transmembrane region" description="Helical" evidence="1">
    <location>
        <begin position="60"/>
        <end position="80"/>
    </location>
</feature>